<accession>A0ABX1GH34</accession>
<dbReference type="InterPro" id="IPR052163">
    <property type="entry name" value="DGC-Regulatory_Protein"/>
</dbReference>
<dbReference type="Pfam" id="PF00990">
    <property type="entry name" value="GGDEF"/>
    <property type="match status" value="1"/>
</dbReference>
<dbReference type="PANTHER" id="PTHR46663">
    <property type="entry name" value="DIGUANYLATE CYCLASE DGCT-RELATED"/>
    <property type="match status" value="1"/>
</dbReference>
<organism evidence="3 4">
    <name type="scientific">Spongiibacter thalassae</name>
    <dbReference type="NCBI Taxonomy" id="2721624"/>
    <lineage>
        <taxon>Bacteria</taxon>
        <taxon>Pseudomonadati</taxon>
        <taxon>Pseudomonadota</taxon>
        <taxon>Gammaproteobacteria</taxon>
        <taxon>Cellvibrionales</taxon>
        <taxon>Spongiibacteraceae</taxon>
        <taxon>Spongiibacter</taxon>
    </lineage>
</organism>
<gene>
    <name evidence="3" type="ORF">HCU74_09970</name>
</gene>
<reference evidence="3 4" key="1">
    <citation type="submission" date="2020-04" db="EMBL/GenBank/DDBJ databases">
        <authorList>
            <person name="Yoon J."/>
        </authorList>
    </citation>
    <scope>NUCLEOTIDE SEQUENCE [LARGE SCALE GENOMIC DNA]</scope>
    <source>
        <strain evidence="3 4">KMU-166</strain>
    </source>
</reference>
<evidence type="ECO:0000256" key="1">
    <source>
        <dbReference type="SAM" id="Phobius"/>
    </source>
</evidence>
<proteinExistence type="predicted"/>
<feature type="transmembrane region" description="Helical" evidence="1">
    <location>
        <begin position="68"/>
        <end position="87"/>
    </location>
</feature>
<dbReference type="InterPro" id="IPR029787">
    <property type="entry name" value="Nucleotide_cyclase"/>
</dbReference>
<evidence type="ECO:0000313" key="4">
    <source>
        <dbReference type="Proteomes" id="UP000765845"/>
    </source>
</evidence>
<dbReference type="SUPFAM" id="SSF55073">
    <property type="entry name" value="Nucleotide cyclase"/>
    <property type="match status" value="1"/>
</dbReference>
<keyword evidence="1" id="KW-0472">Membrane</keyword>
<keyword evidence="4" id="KW-1185">Reference proteome</keyword>
<dbReference type="NCBIfam" id="TIGR00254">
    <property type="entry name" value="GGDEF"/>
    <property type="match status" value="1"/>
</dbReference>
<dbReference type="CDD" id="cd01949">
    <property type="entry name" value="GGDEF"/>
    <property type="match status" value="1"/>
</dbReference>
<feature type="transmembrane region" description="Helical" evidence="1">
    <location>
        <begin position="33"/>
        <end position="56"/>
    </location>
</feature>
<feature type="transmembrane region" description="Helical" evidence="1">
    <location>
        <begin position="139"/>
        <end position="156"/>
    </location>
</feature>
<feature type="domain" description="GGDEF" evidence="2">
    <location>
        <begin position="246"/>
        <end position="379"/>
    </location>
</feature>
<keyword evidence="1" id="KW-0812">Transmembrane</keyword>
<evidence type="ECO:0000259" key="2">
    <source>
        <dbReference type="PROSITE" id="PS50887"/>
    </source>
</evidence>
<keyword evidence="1" id="KW-1133">Transmembrane helix</keyword>
<dbReference type="InterPro" id="IPR000160">
    <property type="entry name" value="GGDEF_dom"/>
</dbReference>
<dbReference type="PROSITE" id="PS50887">
    <property type="entry name" value="GGDEF"/>
    <property type="match status" value="1"/>
</dbReference>
<feature type="transmembrane region" description="Helical" evidence="1">
    <location>
        <begin position="92"/>
        <end position="109"/>
    </location>
</feature>
<dbReference type="Proteomes" id="UP000765845">
    <property type="component" value="Unassembled WGS sequence"/>
</dbReference>
<evidence type="ECO:0000313" key="3">
    <source>
        <dbReference type="EMBL" id="NKI17748.1"/>
    </source>
</evidence>
<dbReference type="InterPro" id="IPR043128">
    <property type="entry name" value="Rev_trsase/Diguanyl_cyclase"/>
</dbReference>
<name>A0ABX1GH34_9GAMM</name>
<dbReference type="PANTHER" id="PTHR46663:SF2">
    <property type="entry name" value="GGDEF DOMAIN-CONTAINING PROTEIN"/>
    <property type="match status" value="1"/>
</dbReference>
<feature type="transmembrane region" description="Helical" evidence="1">
    <location>
        <begin position="176"/>
        <end position="194"/>
    </location>
</feature>
<dbReference type="EMBL" id="JAAWWK010000003">
    <property type="protein sequence ID" value="NKI17748.1"/>
    <property type="molecule type" value="Genomic_DNA"/>
</dbReference>
<dbReference type="Gene3D" id="3.30.70.270">
    <property type="match status" value="1"/>
</dbReference>
<dbReference type="SMART" id="SM00267">
    <property type="entry name" value="GGDEF"/>
    <property type="match status" value="1"/>
</dbReference>
<comment type="caution">
    <text evidence="3">The sequence shown here is derived from an EMBL/GenBank/DDBJ whole genome shotgun (WGS) entry which is preliminary data.</text>
</comment>
<protein>
    <submittedName>
        <fullName evidence="3">GGDEF domain-containing protein</fullName>
    </submittedName>
</protein>
<sequence>MLEILRRILLVPIDTWIPPHARQQQNTRYTHRFLVSILLGTFLYMLCVLLLNTFVLQLSTFENTLMSALTLGVSSGVAASLLSLRLLGSRQISLNIFIATITATLTYVSLHTGGIFSPVNVCSVIIPALATLSLGPLGGIIWTTIIALIGSGLLWIDIHDYPIPTIQPGERFNIVVFGSLFTANAFVAFIALYYDISQRRLRGQVLEEQQRYFYQAHHDSLTQLANRRYFIDAINSAIKHAAPAGGQFCVLYSDLNRFKQANDQYGHHFGDEVLARFAQRLAAITRQRDIVARLGGDEFAVLLPGLADEAVIEAKIEEFERTLSAEIILEGIRYSPSASFGYAIYPQHGSDYETLLKKADNNMYRAKRLNRNNDSPETG</sequence>
<dbReference type="RefSeq" id="WP_168450289.1">
    <property type="nucleotide sequence ID" value="NZ_JAAWWK010000003.1"/>
</dbReference>